<accession>A0A1M6M5J2</accession>
<sequence>MKNLIKTSSLVIATILMITTTSFAGGTKEKAIEKAVDAVENGAPDDWMLLAEQADYLIKKDAGMTKAKTWIEASLAIKEAPYNLEVMGDYYSKCNLKREAMMHYIKSMNALKADDATVDTSHIQDKIVALR</sequence>
<name>A0A1M6M5J2_REIAG</name>
<feature type="chain" id="PRO_5012160972" description="Tetratricopeptide repeat-containing protein" evidence="1">
    <location>
        <begin position="25"/>
        <end position="131"/>
    </location>
</feature>
<evidence type="ECO:0000313" key="2">
    <source>
        <dbReference type="EMBL" id="SHJ78745.1"/>
    </source>
</evidence>
<evidence type="ECO:0000256" key="1">
    <source>
        <dbReference type="SAM" id="SignalP"/>
    </source>
</evidence>
<reference evidence="3" key="1">
    <citation type="submission" date="2016-11" db="EMBL/GenBank/DDBJ databases">
        <authorList>
            <person name="Varghese N."/>
            <person name="Submissions S."/>
        </authorList>
    </citation>
    <scope>NUCLEOTIDE SEQUENCE [LARGE SCALE GENOMIC DNA]</scope>
    <source>
        <strain evidence="3">DSM 26134</strain>
    </source>
</reference>
<protein>
    <recommendedName>
        <fullName evidence="4">Tetratricopeptide repeat-containing protein</fullName>
    </recommendedName>
</protein>
<proteinExistence type="predicted"/>
<dbReference type="Proteomes" id="UP000184474">
    <property type="component" value="Unassembled WGS sequence"/>
</dbReference>
<keyword evidence="1" id="KW-0732">Signal</keyword>
<keyword evidence="3" id="KW-1185">Reference proteome</keyword>
<evidence type="ECO:0008006" key="4">
    <source>
        <dbReference type="Google" id="ProtNLM"/>
    </source>
</evidence>
<feature type="signal peptide" evidence="1">
    <location>
        <begin position="1"/>
        <end position="24"/>
    </location>
</feature>
<gene>
    <name evidence="2" type="ORF">SAMN04488028_1011236</name>
</gene>
<dbReference type="AlphaFoldDB" id="A0A1M6M5J2"/>
<dbReference type="EMBL" id="FRAA01000001">
    <property type="protein sequence ID" value="SHJ78745.1"/>
    <property type="molecule type" value="Genomic_DNA"/>
</dbReference>
<dbReference type="RefSeq" id="WP_139280908.1">
    <property type="nucleotide sequence ID" value="NZ_FRAA01000001.1"/>
</dbReference>
<evidence type="ECO:0000313" key="3">
    <source>
        <dbReference type="Proteomes" id="UP000184474"/>
    </source>
</evidence>
<organism evidence="2 3">
    <name type="scientific">Reichenbachiella agariperforans</name>
    <dbReference type="NCBI Taxonomy" id="156994"/>
    <lineage>
        <taxon>Bacteria</taxon>
        <taxon>Pseudomonadati</taxon>
        <taxon>Bacteroidota</taxon>
        <taxon>Cytophagia</taxon>
        <taxon>Cytophagales</taxon>
        <taxon>Reichenbachiellaceae</taxon>
        <taxon>Reichenbachiella</taxon>
    </lineage>
</organism>